<reference evidence="11 12" key="1">
    <citation type="submission" date="2019-09" db="EMBL/GenBank/DDBJ databases">
        <title>Draft genome of the ectomycorrhizal ascomycete Sphaerosporella brunnea.</title>
        <authorList>
            <consortium name="DOE Joint Genome Institute"/>
            <person name="Benucci G.M."/>
            <person name="Marozzi G."/>
            <person name="Antonielli L."/>
            <person name="Sanchez S."/>
            <person name="Marco P."/>
            <person name="Wang X."/>
            <person name="Falini L.B."/>
            <person name="Barry K."/>
            <person name="Haridas S."/>
            <person name="Lipzen A."/>
            <person name="Labutti K."/>
            <person name="Grigoriev I.V."/>
            <person name="Murat C."/>
            <person name="Martin F."/>
            <person name="Albertini E."/>
            <person name="Donnini D."/>
            <person name="Bonito G."/>
        </authorList>
    </citation>
    <scope>NUCLEOTIDE SEQUENCE [LARGE SCALE GENOMIC DNA]</scope>
    <source>
        <strain evidence="11 12">Sb_GMNB300</strain>
    </source>
</reference>
<comment type="similarity">
    <text evidence="2 9">Belongs to the Mediator complex subunit 10 family.</text>
</comment>
<dbReference type="PANTHER" id="PTHR13345:SF13">
    <property type="entry name" value="MEDIATOR OF RNA POLYMERASE II TRANSCRIPTION SUBUNIT 10"/>
    <property type="match status" value="1"/>
</dbReference>
<proteinExistence type="inferred from homology"/>
<evidence type="ECO:0000256" key="4">
    <source>
        <dbReference type="ARBA" id="ARBA00023015"/>
    </source>
</evidence>
<dbReference type="InterPro" id="IPR019145">
    <property type="entry name" value="Mediator_Med10"/>
</dbReference>
<name>A0A5J5EEI5_9PEZI</name>
<feature type="region of interest" description="Disordered" evidence="10">
    <location>
        <begin position="1"/>
        <end position="25"/>
    </location>
</feature>
<dbReference type="OrthoDB" id="337270at2759"/>
<evidence type="ECO:0000256" key="10">
    <source>
        <dbReference type="SAM" id="MobiDB-lite"/>
    </source>
</evidence>
<comment type="subcellular location">
    <subcellularLocation>
        <location evidence="1 9">Nucleus</location>
    </subcellularLocation>
</comment>
<comment type="caution">
    <text evidence="11">The sequence shown here is derived from an EMBL/GenBank/DDBJ whole genome shotgun (WGS) entry which is preliminary data.</text>
</comment>
<keyword evidence="12" id="KW-1185">Reference proteome</keyword>
<accession>A0A5J5EEI5</accession>
<dbReference type="GO" id="GO:0006357">
    <property type="term" value="P:regulation of transcription by RNA polymerase II"/>
    <property type="evidence" value="ECO:0007669"/>
    <property type="project" value="InterPro"/>
</dbReference>
<organism evidence="11 12">
    <name type="scientific">Sphaerosporella brunnea</name>
    <dbReference type="NCBI Taxonomy" id="1250544"/>
    <lineage>
        <taxon>Eukaryota</taxon>
        <taxon>Fungi</taxon>
        <taxon>Dikarya</taxon>
        <taxon>Ascomycota</taxon>
        <taxon>Pezizomycotina</taxon>
        <taxon>Pezizomycetes</taxon>
        <taxon>Pezizales</taxon>
        <taxon>Pyronemataceae</taxon>
        <taxon>Sphaerosporella</taxon>
    </lineage>
</organism>
<dbReference type="PANTHER" id="PTHR13345">
    <property type="entry name" value="MEDIATOR OF RNA POLYMERASE II TRANSCRIPTION SUBUNIT 10"/>
    <property type="match status" value="1"/>
</dbReference>
<evidence type="ECO:0000256" key="3">
    <source>
        <dbReference type="ARBA" id="ARBA00019617"/>
    </source>
</evidence>
<comment type="subunit">
    <text evidence="9">Component of the Mediator complex.</text>
</comment>
<evidence type="ECO:0000256" key="9">
    <source>
        <dbReference type="RuleBase" id="RU364146"/>
    </source>
</evidence>
<evidence type="ECO:0000256" key="7">
    <source>
        <dbReference type="ARBA" id="ARBA00023242"/>
    </source>
</evidence>
<protein>
    <recommendedName>
        <fullName evidence="3 9">Mediator of RNA polymerase II transcription subunit 10</fullName>
    </recommendedName>
    <alternativeName>
        <fullName evidence="8 9">Mediator complex subunit 10</fullName>
    </alternativeName>
</protein>
<gene>
    <name evidence="9" type="primary">MED10</name>
    <name evidence="11" type="ORF">FN846DRAFT_977521</name>
</gene>
<dbReference type="EMBL" id="VXIS01000405">
    <property type="protein sequence ID" value="KAA8893764.1"/>
    <property type="molecule type" value="Genomic_DNA"/>
</dbReference>
<dbReference type="GO" id="GO:0016592">
    <property type="term" value="C:mediator complex"/>
    <property type="evidence" value="ECO:0007669"/>
    <property type="project" value="InterPro"/>
</dbReference>
<keyword evidence="6 9" id="KW-0804">Transcription</keyword>
<evidence type="ECO:0000313" key="12">
    <source>
        <dbReference type="Proteomes" id="UP000326924"/>
    </source>
</evidence>
<dbReference type="GO" id="GO:0003712">
    <property type="term" value="F:transcription coregulator activity"/>
    <property type="evidence" value="ECO:0007669"/>
    <property type="project" value="InterPro"/>
</dbReference>
<dbReference type="FunCoup" id="A0A5J5EEI5">
    <property type="interactions" value="594"/>
</dbReference>
<evidence type="ECO:0000256" key="6">
    <source>
        <dbReference type="ARBA" id="ARBA00023163"/>
    </source>
</evidence>
<dbReference type="Proteomes" id="UP000326924">
    <property type="component" value="Unassembled WGS sequence"/>
</dbReference>
<dbReference type="InParanoid" id="A0A5J5EEI5"/>
<evidence type="ECO:0000256" key="2">
    <source>
        <dbReference type="ARBA" id="ARBA00005389"/>
    </source>
</evidence>
<evidence type="ECO:0000256" key="8">
    <source>
        <dbReference type="ARBA" id="ARBA00032004"/>
    </source>
</evidence>
<keyword evidence="7 9" id="KW-0539">Nucleus</keyword>
<dbReference type="Pfam" id="PF09748">
    <property type="entry name" value="Med10"/>
    <property type="match status" value="1"/>
</dbReference>
<evidence type="ECO:0000256" key="1">
    <source>
        <dbReference type="ARBA" id="ARBA00004123"/>
    </source>
</evidence>
<keyword evidence="4 9" id="KW-0805">Transcription regulation</keyword>
<sequence>MHLSPTTLPHNHHHTKTMAPPTVPVPGGNLPSIERETQRIIQTLFELQVKVHGFEGPESTDIVADSIKDLVAQFQHINNTSAATTATLPREVIQYVEDGRNPDIYTREFVELVSKSNQQMNGKRRAFRRFRDVLAEQMVVGFPELKEEVEKIVDNIGGR</sequence>
<dbReference type="AlphaFoldDB" id="A0A5J5EEI5"/>
<evidence type="ECO:0000313" key="11">
    <source>
        <dbReference type="EMBL" id="KAA8893764.1"/>
    </source>
</evidence>
<evidence type="ECO:0000256" key="5">
    <source>
        <dbReference type="ARBA" id="ARBA00023159"/>
    </source>
</evidence>
<comment type="function">
    <text evidence="9">Component of the Mediator complex, a coactivator involved in the regulated transcription of nearly all RNA polymerase II-dependent genes. Mediator functions as a bridge to convey information from gene-specific regulatory proteins to the basal RNA polymerase II transcription machinery. Mediator is recruited to promoters by direct interactions with regulatory proteins and serves as a scaffold for the assembly of a functional preinitiation complex with RNA polymerase II and the general transcription factors.</text>
</comment>
<keyword evidence="5 9" id="KW-0010">Activator</keyword>